<proteinExistence type="predicted"/>
<reference evidence="4" key="1">
    <citation type="journal article" date="2020" name="Plant J.">
        <title>Transposons played a major role in the diversification between the closely related almond and peach genomes: results from the almond genome sequence.</title>
        <authorList>
            <person name="Alioto T."/>
            <person name="Alexiou K.G."/>
            <person name="Bardil A."/>
            <person name="Barteri F."/>
            <person name="Castanera R."/>
            <person name="Cruz F."/>
            <person name="Dhingra A."/>
            <person name="Duval H."/>
            <person name="Fernandez I Marti A."/>
            <person name="Frias L."/>
            <person name="Galan B."/>
            <person name="Garcia J.L."/>
            <person name="Howad W."/>
            <person name="Gomez-Garrido J."/>
            <person name="Gut M."/>
            <person name="Julca I."/>
            <person name="Morata J."/>
            <person name="Puigdomenech P."/>
            <person name="Ribeca P."/>
            <person name="Rubio Cabetas M.J."/>
            <person name="Vlasova A."/>
            <person name="Wirthensohn M."/>
            <person name="Garcia-Mas J."/>
            <person name="Gabaldon T."/>
            <person name="Casacuberta J.M."/>
            <person name="Arus P."/>
        </authorList>
    </citation>
    <scope>NUCLEOTIDE SEQUENCE [LARGE SCALE GENOMIC DNA]</scope>
    <source>
        <strain evidence="4">cv. Texas</strain>
    </source>
</reference>
<dbReference type="Proteomes" id="UP000327085">
    <property type="component" value="Chromosome 7"/>
</dbReference>
<keyword evidence="2" id="KW-0732">Signal</keyword>
<sequence>MALPCFAMSCFMLPVTLCKEIDSAIARRGVSTDPQVRGITVNFRRGAGRALSKEDDFWKLDCDGELEMEAAYISGNTRGSLPRIPFGLYHDTLICQESKHGRYVVKSGYELTRHLQHNGELGRKGEGETSSTHGRNDLDVHWFEGDDFLSIWRFVVNSVKGTKRAYELSSKTHNAMINHLPPLWPGFRLPCTSDGTNRQLEQVVRVEYTAPLHLW</sequence>
<protein>
    <submittedName>
        <fullName evidence="3">PREDICTED: uncharacterized protein</fullName>
    </submittedName>
</protein>
<feature type="chain" id="PRO_5022903231" evidence="2">
    <location>
        <begin position="19"/>
        <end position="215"/>
    </location>
</feature>
<evidence type="ECO:0000256" key="2">
    <source>
        <dbReference type="SAM" id="SignalP"/>
    </source>
</evidence>
<feature type="signal peptide" evidence="2">
    <location>
        <begin position="1"/>
        <end position="18"/>
    </location>
</feature>
<dbReference type="Gramene" id="VVA35496">
    <property type="protein sequence ID" value="VVA35496"/>
    <property type="gene ID" value="Prudul26B009918"/>
</dbReference>
<gene>
    <name evidence="3" type="ORF">ALMOND_2B009918</name>
</gene>
<accession>A0A5E4G6Y5</accession>
<dbReference type="AlphaFoldDB" id="A0A5E4G6Y5"/>
<evidence type="ECO:0000256" key="1">
    <source>
        <dbReference type="SAM" id="MobiDB-lite"/>
    </source>
</evidence>
<evidence type="ECO:0000313" key="3">
    <source>
        <dbReference type="EMBL" id="VVA35496.1"/>
    </source>
</evidence>
<feature type="region of interest" description="Disordered" evidence="1">
    <location>
        <begin position="116"/>
        <end position="136"/>
    </location>
</feature>
<name>A0A5E4G6Y5_PRUDU</name>
<organism evidence="3 4">
    <name type="scientific">Prunus dulcis</name>
    <name type="common">Almond</name>
    <name type="synonym">Amygdalus dulcis</name>
    <dbReference type="NCBI Taxonomy" id="3755"/>
    <lineage>
        <taxon>Eukaryota</taxon>
        <taxon>Viridiplantae</taxon>
        <taxon>Streptophyta</taxon>
        <taxon>Embryophyta</taxon>
        <taxon>Tracheophyta</taxon>
        <taxon>Spermatophyta</taxon>
        <taxon>Magnoliopsida</taxon>
        <taxon>eudicotyledons</taxon>
        <taxon>Gunneridae</taxon>
        <taxon>Pentapetalae</taxon>
        <taxon>rosids</taxon>
        <taxon>fabids</taxon>
        <taxon>Rosales</taxon>
        <taxon>Rosaceae</taxon>
        <taxon>Amygdaloideae</taxon>
        <taxon>Amygdaleae</taxon>
        <taxon>Prunus</taxon>
    </lineage>
</organism>
<dbReference type="InParanoid" id="A0A5E4G6Y5"/>
<evidence type="ECO:0000313" key="4">
    <source>
        <dbReference type="Proteomes" id="UP000327085"/>
    </source>
</evidence>
<dbReference type="EMBL" id="CABIKO010000391">
    <property type="protein sequence ID" value="VVA35496.1"/>
    <property type="molecule type" value="Genomic_DNA"/>
</dbReference>